<keyword evidence="2" id="KW-1185">Reference proteome</keyword>
<evidence type="ECO:0000313" key="2">
    <source>
        <dbReference type="Proteomes" id="UP000199413"/>
    </source>
</evidence>
<protein>
    <submittedName>
        <fullName evidence="1">HTH domain-containing protein</fullName>
    </submittedName>
</protein>
<sequence length="85" mass="9369">MSTYIDSMSQATELAAAAGSTDPKVGLRAVLALRRLLERLEVVQVDNARRQGWSWQEIADALEVSRQAVHKKHAGRPAVRGSWEA</sequence>
<dbReference type="AlphaFoldDB" id="A0A1C6S052"/>
<accession>A0A1C6S052</accession>
<proteinExistence type="predicted"/>
<gene>
    <name evidence="1" type="ORF">GA0070624_2574</name>
</gene>
<dbReference type="Proteomes" id="UP000199413">
    <property type="component" value="Unassembled WGS sequence"/>
</dbReference>
<evidence type="ECO:0000313" key="1">
    <source>
        <dbReference type="EMBL" id="SCL22659.1"/>
    </source>
</evidence>
<dbReference type="STRING" id="568872.GA0070624_2574"/>
<name>A0A1C6S052_9ACTN</name>
<dbReference type="EMBL" id="FMHV01000002">
    <property type="protein sequence ID" value="SCL22659.1"/>
    <property type="molecule type" value="Genomic_DNA"/>
</dbReference>
<organism evidence="1 2">
    <name type="scientific">Micromonospora rhizosphaerae</name>
    <dbReference type="NCBI Taxonomy" id="568872"/>
    <lineage>
        <taxon>Bacteria</taxon>
        <taxon>Bacillati</taxon>
        <taxon>Actinomycetota</taxon>
        <taxon>Actinomycetes</taxon>
        <taxon>Micromonosporales</taxon>
        <taxon>Micromonosporaceae</taxon>
        <taxon>Micromonospora</taxon>
    </lineage>
</organism>
<reference evidence="2" key="1">
    <citation type="submission" date="2016-06" db="EMBL/GenBank/DDBJ databases">
        <authorList>
            <person name="Varghese N."/>
            <person name="Submissions Spin"/>
        </authorList>
    </citation>
    <scope>NUCLEOTIDE SEQUENCE [LARGE SCALE GENOMIC DNA]</scope>
    <source>
        <strain evidence="2">DSM 45431</strain>
    </source>
</reference>